<evidence type="ECO:0000313" key="2">
    <source>
        <dbReference type="Proteomes" id="UP001497493"/>
    </source>
</evidence>
<proteinExistence type="predicted"/>
<organism evidence="1 2">
    <name type="scientific">Candidatus Methylocalor cossyra</name>
    <dbReference type="NCBI Taxonomy" id="3108543"/>
    <lineage>
        <taxon>Bacteria</taxon>
        <taxon>Pseudomonadati</taxon>
        <taxon>Pseudomonadota</taxon>
        <taxon>Gammaproteobacteria</taxon>
        <taxon>Methylococcales</taxon>
        <taxon>Methylococcaceae</taxon>
        <taxon>Candidatus Methylocalor</taxon>
    </lineage>
</organism>
<name>A0ABM9NKA1_9GAMM</name>
<sequence length="80" mass="8932">MTALTSFLGKSNLNPSTGYKTATYRFDTGFVRTAPYFGLALREYTRPERMVILGTSGSMWDVFTDSLLETVTPLIQEQLG</sequence>
<dbReference type="EMBL" id="OZ026884">
    <property type="protein sequence ID" value="CAL1241066.1"/>
    <property type="molecule type" value="Genomic_DNA"/>
</dbReference>
<dbReference type="RefSeq" id="WP_348757598.1">
    <property type="nucleotide sequence ID" value="NZ_OZ026884.1"/>
</dbReference>
<reference evidence="1 2" key="1">
    <citation type="submission" date="2024-04" db="EMBL/GenBank/DDBJ databases">
        <authorList>
            <person name="Cremers G."/>
        </authorList>
    </citation>
    <scope>NUCLEOTIDE SEQUENCE [LARGE SCALE GENOMIC DNA]</scope>
    <source>
        <strain evidence="1">MeCH1-AG</strain>
    </source>
</reference>
<accession>A0ABM9NKA1</accession>
<evidence type="ECO:0000313" key="1">
    <source>
        <dbReference type="EMBL" id="CAL1241066.1"/>
    </source>
</evidence>
<gene>
    <name evidence="1" type="ORF">MECH1_V1_2290</name>
</gene>
<dbReference type="Proteomes" id="UP001497493">
    <property type="component" value="Chromosome"/>
</dbReference>
<protein>
    <submittedName>
        <fullName evidence="1">Uncharacterized protein</fullName>
    </submittedName>
</protein>
<keyword evidence="2" id="KW-1185">Reference proteome</keyword>